<dbReference type="OrthoDB" id="5734556at2"/>
<evidence type="ECO:0000313" key="3">
    <source>
        <dbReference type="EMBL" id="TLV03374.1"/>
    </source>
</evidence>
<organism evidence="3 4">
    <name type="scientific">Dyadobacter luticola</name>
    <dbReference type="NCBI Taxonomy" id="1979387"/>
    <lineage>
        <taxon>Bacteria</taxon>
        <taxon>Pseudomonadati</taxon>
        <taxon>Bacteroidota</taxon>
        <taxon>Cytophagia</taxon>
        <taxon>Cytophagales</taxon>
        <taxon>Spirosomataceae</taxon>
        <taxon>Dyadobacter</taxon>
    </lineage>
</organism>
<keyword evidence="1" id="KW-0732">Signal</keyword>
<dbReference type="EMBL" id="VCEJ01000002">
    <property type="protein sequence ID" value="TLV03374.1"/>
    <property type="molecule type" value="Genomic_DNA"/>
</dbReference>
<dbReference type="AlphaFoldDB" id="A0A5R9L462"/>
<dbReference type="Pfam" id="PF01852">
    <property type="entry name" value="START"/>
    <property type="match status" value="1"/>
</dbReference>
<comment type="caution">
    <text evidence="3">The sequence shown here is derived from an EMBL/GenBank/DDBJ whole genome shotgun (WGS) entry which is preliminary data.</text>
</comment>
<gene>
    <name evidence="3" type="ORF">FEN17_07125</name>
</gene>
<dbReference type="Proteomes" id="UP000306402">
    <property type="component" value="Unassembled WGS sequence"/>
</dbReference>
<feature type="chain" id="PRO_5024446427" evidence="1">
    <location>
        <begin position="31"/>
        <end position="222"/>
    </location>
</feature>
<feature type="domain" description="START" evidence="2">
    <location>
        <begin position="31"/>
        <end position="210"/>
    </location>
</feature>
<dbReference type="Gene3D" id="3.30.530.20">
    <property type="match status" value="1"/>
</dbReference>
<dbReference type="InterPro" id="IPR028347">
    <property type="entry name" value="START_dom_prot"/>
</dbReference>
<dbReference type="PIRSF" id="PIRSF039033">
    <property type="entry name" value="START_dom"/>
    <property type="match status" value="1"/>
</dbReference>
<dbReference type="PROSITE" id="PS50848">
    <property type="entry name" value="START"/>
    <property type="match status" value="1"/>
</dbReference>
<evidence type="ECO:0000313" key="4">
    <source>
        <dbReference type="Proteomes" id="UP000306402"/>
    </source>
</evidence>
<feature type="signal peptide" evidence="1">
    <location>
        <begin position="1"/>
        <end position="30"/>
    </location>
</feature>
<dbReference type="PANTHER" id="PTHR19308">
    <property type="entry name" value="PHOSPHATIDYLCHOLINE TRANSFER PROTEIN"/>
    <property type="match status" value="1"/>
</dbReference>
<reference evidence="3 4" key="1">
    <citation type="submission" date="2019-05" db="EMBL/GenBank/DDBJ databases">
        <authorList>
            <person name="Qu J.-H."/>
        </authorList>
    </citation>
    <scope>NUCLEOTIDE SEQUENCE [LARGE SCALE GENOMIC DNA]</scope>
    <source>
        <strain evidence="3 4">T17</strain>
    </source>
</reference>
<keyword evidence="4" id="KW-1185">Reference proteome</keyword>
<dbReference type="SUPFAM" id="SSF55961">
    <property type="entry name" value="Bet v1-like"/>
    <property type="match status" value="1"/>
</dbReference>
<dbReference type="GO" id="GO:0005737">
    <property type="term" value="C:cytoplasm"/>
    <property type="evidence" value="ECO:0007669"/>
    <property type="project" value="UniProtKB-ARBA"/>
</dbReference>
<dbReference type="InterPro" id="IPR002913">
    <property type="entry name" value="START_lipid-bd_dom"/>
</dbReference>
<dbReference type="PANTHER" id="PTHR19308:SF14">
    <property type="entry name" value="START DOMAIN-CONTAINING PROTEIN"/>
    <property type="match status" value="1"/>
</dbReference>
<protein>
    <submittedName>
        <fullName evidence="3">Lipid-binding protein</fullName>
    </submittedName>
</protein>
<dbReference type="GO" id="GO:0008289">
    <property type="term" value="F:lipid binding"/>
    <property type="evidence" value="ECO:0007669"/>
    <property type="project" value="InterPro"/>
</dbReference>
<dbReference type="InterPro" id="IPR023393">
    <property type="entry name" value="START-like_dom_sf"/>
</dbReference>
<evidence type="ECO:0000256" key="1">
    <source>
        <dbReference type="SAM" id="SignalP"/>
    </source>
</evidence>
<dbReference type="InterPro" id="IPR051213">
    <property type="entry name" value="START_lipid_transfer"/>
</dbReference>
<evidence type="ECO:0000259" key="2">
    <source>
        <dbReference type="PROSITE" id="PS50848"/>
    </source>
</evidence>
<dbReference type="SMART" id="SM00234">
    <property type="entry name" value="START"/>
    <property type="match status" value="1"/>
</dbReference>
<name>A0A5R9L462_9BACT</name>
<accession>A0A5R9L462</accession>
<proteinExistence type="predicted"/>
<sequence>MSKNSCYNQFKFSGLLCCFLLLLSLSEAFAQDNWKLVTKKEEITVYSQEVPGSKIKALRVECVVDVPLMQVAALLLDVEGGTDWVYKTKSCTMIRKVSPTEMYYHSEIDLPWPLDNRDFVAHVKASQNPVSKVITIEGPVVSGMVPEKKGIVRVSDSKGHWVVSPLSPGKSKIQYWLHTDPGGSIPAWAVNAFAAEGPIESFKKLKEQVKLPKYRNVKFSFK</sequence>